<keyword evidence="1" id="KW-1133">Transmembrane helix</keyword>
<accession>A0ABZ1I895</accession>
<keyword evidence="1" id="KW-0812">Transmembrane</keyword>
<feature type="domain" description="DUF3592" evidence="2">
    <location>
        <begin position="58"/>
        <end position="119"/>
    </location>
</feature>
<keyword evidence="4" id="KW-1185">Reference proteome</keyword>
<sequence length="246" mass="27315">MDLGTTDSATWDRVLRRQYWRSVCLVVVFGLVLPALLLTGLWWQDNRSTWLLDHGDETTGQVTRVRTSSQGHDVPTISIAYQAHGAPEQVDIDGDSGRDYRVGDSVTVLFDPADPTHARTPDEQNLSDGWMLAFVIPLLLLIVFVPVTIVAAVTWARRRRAAGASTWRPVRLRTSEDTDHGQTVRFTLDGRQIVAKPTVLSFVPRGKKRRAGAHVAGSGRRLVLVLPTGSRRGRPRAVALKVRAKR</sequence>
<feature type="transmembrane region" description="Helical" evidence="1">
    <location>
        <begin position="23"/>
        <end position="43"/>
    </location>
</feature>
<feature type="transmembrane region" description="Helical" evidence="1">
    <location>
        <begin position="130"/>
        <end position="156"/>
    </location>
</feature>
<organism evidence="3 4">
    <name type="scientific">Amycolatopsis rhabdoformis</name>
    <dbReference type="NCBI Taxonomy" id="1448059"/>
    <lineage>
        <taxon>Bacteria</taxon>
        <taxon>Bacillati</taxon>
        <taxon>Actinomycetota</taxon>
        <taxon>Actinomycetes</taxon>
        <taxon>Pseudonocardiales</taxon>
        <taxon>Pseudonocardiaceae</taxon>
        <taxon>Amycolatopsis</taxon>
    </lineage>
</organism>
<evidence type="ECO:0000259" key="2">
    <source>
        <dbReference type="Pfam" id="PF12158"/>
    </source>
</evidence>
<dbReference type="Proteomes" id="UP001330812">
    <property type="component" value="Chromosome"/>
</dbReference>
<proteinExistence type="predicted"/>
<name>A0ABZ1I895_9PSEU</name>
<evidence type="ECO:0000313" key="4">
    <source>
        <dbReference type="Proteomes" id="UP001330812"/>
    </source>
</evidence>
<evidence type="ECO:0000313" key="3">
    <source>
        <dbReference type="EMBL" id="WSE30646.1"/>
    </source>
</evidence>
<dbReference type="EMBL" id="CP142149">
    <property type="protein sequence ID" value="WSE30646.1"/>
    <property type="molecule type" value="Genomic_DNA"/>
</dbReference>
<dbReference type="Pfam" id="PF12158">
    <property type="entry name" value="DUF3592"/>
    <property type="match status" value="1"/>
</dbReference>
<dbReference type="InterPro" id="IPR021994">
    <property type="entry name" value="DUF3592"/>
</dbReference>
<keyword evidence="1" id="KW-0472">Membrane</keyword>
<gene>
    <name evidence="3" type="ORF">VSH64_00605</name>
</gene>
<reference evidence="3 4" key="1">
    <citation type="journal article" date="2015" name="Int. J. Syst. Evol. Microbiol.">
        <title>Amycolatopsis rhabdoformis sp. nov., an actinomycete isolated from a tropical forest soil.</title>
        <authorList>
            <person name="Souza W.R."/>
            <person name="Silva R.E."/>
            <person name="Goodfellow M."/>
            <person name="Busarakam K."/>
            <person name="Figueiro F.S."/>
            <person name="Ferreira D."/>
            <person name="Rodrigues-Filho E."/>
            <person name="Moraes L.A.B."/>
            <person name="Zucchi T.D."/>
        </authorList>
    </citation>
    <scope>NUCLEOTIDE SEQUENCE [LARGE SCALE GENOMIC DNA]</scope>
    <source>
        <strain evidence="3 4">NCIMB 14900</strain>
    </source>
</reference>
<evidence type="ECO:0000256" key="1">
    <source>
        <dbReference type="SAM" id="Phobius"/>
    </source>
</evidence>
<dbReference type="RefSeq" id="WP_326569590.1">
    <property type="nucleotide sequence ID" value="NZ_CP142149.1"/>
</dbReference>
<protein>
    <submittedName>
        <fullName evidence="3">DUF3592 domain-containing protein</fullName>
    </submittedName>
</protein>